<dbReference type="GO" id="GO:0009252">
    <property type="term" value="P:peptidoglycan biosynthetic process"/>
    <property type="evidence" value="ECO:0007669"/>
    <property type="project" value="UniProtKB-UniRule"/>
</dbReference>
<dbReference type="Gene3D" id="3.30.160.60">
    <property type="entry name" value="Classic Zinc Finger"/>
    <property type="match status" value="1"/>
</dbReference>
<feature type="site" description="Important for catalytic activity" evidence="7">
    <location>
        <position position="195"/>
    </location>
</feature>
<evidence type="ECO:0000256" key="7">
    <source>
        <dbReference type="HAMAP-Rule" id="MF_02065"/>
    </source>
</evidence>
<dbReference type="Gene3D" id="3.30.1490.480">
    <property type="entry name" value="Endolytic murein transglycosylase"/>
    <property type="match status" value="1"/>
</dbReference>
<accession>A0A7X0NEV8</accession>
<dbReference type="HAMAP" id="MF_02065">
    <property type="entry name" value="MltG"/>
    <property type="match status" value="1"/>
</dbReference>
<evidence type="ECO:0000256" key="4">
    <source>
        <dbReference type="ARBA" id="ARBA00023136"/>
    </source>
</evidence>
<dbReference type="Proteomes" id="UP000537141">
    <property type="component" value="Unassembled WGS sequence"/>
</dbReference>
<keyword evidence="5 7" id="KW-0456">Lyase</keyword>
<dbReference type="GO" id="GO:0005886">
    <property type="term" value="C:plasma membrane"/>
    <property type="evidence" value="ECO:0007669"/>
    <property type="project" value="UniProtKB-UniRule"/>
</dbReference>
<evidence type="ECO:0000313" key="9">
    <source>
        <dbReference type="Proteomes" id="UP000537141"/>
    </source>
</evidence>
<comment type="catalytic activity">
    <reaction evidence="7">
        <text>a peptidoglycan chain = a peptidoglycan chain with N-acetyl-1,6-anhydromuramyl-[peptide] at the reducing end + a peptidoglycan chain with N-acetylglucosamine at the non-reducing end.</text>
        <dbReference type="EC" id="4.2.2.29"/>
    </reaction>
</comment>
<reference evidence="8 9" key="1">
    <citation type="submission" date="2020-08" db="EMBL/GenBank/DDBJ databases">
        <title>Genomic Encyclopedia of Type Strains, Phase IV (KMG-IV): sequencing the most valuable type-strain genomes for metagenomic binning, comparative biology and taxonomic classification.</title>
        <authorList>
            <person name="Goeker M."/>
        </authorList>
    </citation>
    <scope>NUCLEOTIDE SEQUENCE [LARGE SCALE GENOMIC DNA]</scope>
    <source>
        <strain evidence="8 9">DSM 26287</strain>
    </source>
</reference>
<dbReference type="EMBL" id="JACHHU010000003">
    <property type="protein sequence ID" value="MBB6542120.1"/>
    <property type="molecule type" value="Genomic_DNA"/>
</dbReference>
<dbReference type="PANTHER" id="PTHR30518:SF2">
    <property type="entry name" value="ENDOLYTIC MUREIN TRANSGLYCOSYLASE"/>
    <property type="match status" value="1"/>
</dbReference>
<dbReference type="InterPro" id="IPR003770">
    <property type="entry name" value="MLTG-like"/>
</dbReference>
<gene>
    <name evidence="7" type="primary">mltG</name>
    <name evidence="8" type="ORF">HNQ55_000598</name>
</gene>
<dbReference type="GO" id="GO:0071555">
    <property type="term" value="P:cell wall organization"/>
    <property type="evidence" value="ECO:0007669"/>
    <property type="project" value="UniProtKB-KW"/>
</dbReference>
<protein>
    <recommendedName>
        <fullName evidence="7">Endolytic murein transglycosylase</fullName>
        <ecNumber evidence="7">4.2.2.29</ecNumber>
    </recommendedName>
    <alternativeName>
        <fullName evidence="7">Peptidoglycan lytic transglycosylase</fullName>
    </alternativeName>
    <alternativeName>
        <fullName evidence="7">Peptidoglycan polymerization terminase</fullName>
    </alternativeName>
</protein>
<comment type="similarity">
    <text evidence="7">Belongs to the transglycosylase MltG family.</text>
</comment>
<keyword evidence="2 7" id="KW-0812">Transmembrane</keyword>
<keyword evidence="1 7" id="KW-1003">Cell membrane</keyword>
<dbReference type="NCBIfam" id="TIGR00247">
    <property type="entry name" value="endolytic transglycosylase MltG"/>
    <property type="match status" value="1"/>
</dbReference>
<keyword evidence="7" id="KW-0997">Cell inner membrane</keyword>
<evidence type="ECO:0000313" key="8">
    <source>
        <dbReference type="EMBL" id="MBB6542120.1"/>
    </source>
</evidence>
<evidence type="ECO:0000256" key="3">
    <source>
        <dbReference type="ARBA" id="ARBA00022989"/>
    </source>
</evidence>
<dbReference type="GO" id="GO:0008932">
    <property type="term" value="F:lytic endotransglycosylase activity"/>
    <property type="evidence" value="ECO:0007669"/>
    <property type="project" value="UniProtKB-UniRule"/>
</dbReference>
<name>A0A7X0NEV8_9GAMM</name>
<evidence type="ECO:0000256" key="1">
    <source>
        <dbReference type="ARBA" id="ARBA00022475"/>
    </source>
</evidence>
<keyword evidence="6 7" id="KW-0961">Cell wall biogenesis/degradation</keyword>
<organism evidence="8 9">
    <name type="scientific">Thalassotalea piscium</name>
    <dbReference type="NCBI Taxonomy" id="1230533"/>
    <lineage>
        <taxon>Bacteria</taxon>
        <taxon>Pseudomonadati</taxon>
        <taxon>Pseudomonadota</taxon>
        <taxon>Gammaproteobacteria</taxon>
        <taxon>Alteromonadales</taxon>
        <taxon>Colwelliaceae</taxon>
        <taxon>Thalassotalea</taxon>
    </lineage>
</organism>
<comment type="caution">
    <text evidence="8">The sequence shown here is derived from an EMBL/GenBank/DDBJ whole genome shotgun (WGS) entry which is preliminary data.</text>
</comment>
<keyword evidence="9" id="KW-1185">Reference proteome</keyword>
<comment type="function">
    <text evidence="7">Functions as a peptidoglycan terminase that cleaves nascent peptidoglycan strands endolytically to terminate their elongation.</text>
</comment>
<keyword evidence="4 7" id="KW-0472">Membrane</keyword>
<keyword evidence="3 7" id="KW-1133">Transmembrane helix</keyword>
<dbReference type="AlphaFoldDB" id="A0A7X0NEV8"/>
<evidence type="ECO:0000256" key="2">
    <source>
        <dbReference type="ARBA" id="ARBA00022692"/>
    </source>
</evidence>
<dbReference type="CDD" id="cd08010">
    <property type="entry name" value="MltG_like"/>
    <property type="match status" value="1"/>
</dbReference>
<dbReference type="PANTHER" id="PTHR30518">
    <property type="entry name" value="ENDOLYTIC MUREIN TRANSGLYCOSYLASE"/>
    <property type="match status" value="1"/>
</dbReference>
<evidence type="ECO:0000256" key="6">
    <source>
        <dbReference type="ARBA" id="ARBA00023316"/>
    </source>
</evidence>
<dbReference type="Pfam" id="PF02618">
    <property type="entry name" value="YceG"/>
    <property type="match status" value="1"/>
</dbReference>
<dbReference type="EC" id="4.2.2.29" evidence="7"/>
<evidence type="ECO:0000256" key="5">
    <source>
        <dbReference type="ARBA" id="ARBA00023239"/>
    </source>
</evidence>
<sequence length="311" mass="35838">MTNVQYKMGQQLNLSKNQLFTIAPGTNFGQFTQQLLQIGAIESSIWLKIYVRFFPKEGLIKAGTYQLTPKMNSKQLLSILQSGREHQFSITFIEGSTFKEWLHILRSHPNVSQTLTSSDYTKVTKQLAIKEQHPEGLFFPDTYLFTANTSDVDILKRAYREMKSLLMKEWESRDENLPYDTPYQALIMASIIEKESGYMAEHQIISSVFVNRLYKKMRLQTDPTVIYGLGDRYKGDIKRTHLKEKTAYNTYRINGLPPTPIAMPGKSAIYATMHPELTDYYYFVSQGNGKHVFSATLKEHNQAVAKYILNK</sequence>
<proteinExistence type="inferred from homology"/>